<feature type="domain" description="YDG" evidence="4">
    <location>
        <begin position="95"/>
        <end position="246"/>
    </location>
</feature>
<dbReference type="GO" id="GO:0005634">
    <property type="term" value="C:nucleus"/>
    <property type="evidence" value="ECO:0007669"/>
    <property type="project" value="UniProtKB-SubCell"/>
</dbReference>
<dbReference type="GO" id="GO:0016567">
    <property type="term" value="P:protein ubiquitination"/>
    <property type="evidence" value="ECO:0007669"/>
    <property type="project" value="TreeGrafter"/>
</dbReference>
<dbReference type="InterPro" id="IPR036987">
    <property type="entry name" value="SRA-YDG_sf"/>
</dbReference>
<dbReference type="SMART" id="SM00466">
    <property type="entry name" value="SRA"/>
    <property type="match status" value="1"/>
</dbReference>
<accession>A0A9P7JGH6</accession>
<reference evidence="5" key="1">
    <citation type="journal article" date="2020" name="New Phytol.">
        <title>Comparative genomics reveals dynamic genome evolution in host specialist ectomycorrhizal fungi.</title>
        <authorList>
            <person name="Lofgren L.A."/>
            <person name="Nguyen N.H."/>
            <person name="Vilgalys R."/>
            <person name="Ruytinx J."/>
            <person name="Liao H.L."/>
            <person name="Branco S."/>
            <person name="Kuo A."/>
            <person name="LaButti K."/>
            <person name="Lipzen A."/>
            <person name="Andreopoulos W."/>
            <person name="Pangilinan J."/>
            <person name="Riley R."/>
            <person name="Hundley H."/>
            <person name="Na H."/>
            <person name="Barry K."/>
            <person name="Grigoriev I.V."/>
            <person name="Stajich J.E."/>
            <person name="Kennedy P.G."/>
        </authorList>
    </citation>
    <scope>NUCLEOTIDE SEQUENCE</scope>
    <source>
        <strain evidence="5">MN1</strain>
    </source>
</reference>
<evidence type="ECO:0000259" key="4">
    <source>
        <dbReference type="PROSITE" id="PS51015"/>
    </source>
</evidence>
<dbReference type="OrthoDB" id="2270193at2759"/>
<dbReference type="SUPFAM" id="SSF88697">
    <property type="entry name" value="PUA domain-like"/>
    <property type="match status" value="1"/>
</dbReference>
<evidence type="ECO:0000256" key="2">
    <source>
        <dbReference type="PROSITE-ProRule" id="PRU00358"/>
    </source>
</evidence>
<comment type="subcellular location">
    <subcellularLocation>
        <location evidence="2">Nucleus</location>
    </subcellularLocation>
</comment>
<feature type="compositionally biased region" description="Polar residues" evidence="3">
    <location>
        <begin position="265"/>
        <end position="287"/>
    </location>
</feature>
<feature type="region of interest" description="Disordered" evidence="3">
    <location>
        <begin position="251"/>
        <end position="299"/>
    </location>
</feature>
<dbReference type="GO" id="GO:0061630">
    <property type="term" value="F:ubiquitin protein ligase activity"/>
    <property type="evidence" value="ECO:0007669"/>
    <property type="project" value="TreeGrafter"/>
</dbReference>
<protein>
    <submittedName>
        <fullName evidence="5">PUA-like domain-containing protein</fullName>
    </submittedName>
</protein>
<evidence type="ECO:0000313" key="6">
    <source>
        <dbReference type="Proteomes" id="UP000807769"/>
    </source>
</evidence>
<evidence type="ECO:0000313" key="5">
    <source>
        <dbReference type="EMBL" id="KAG1821796.1"/>
    </source>
</evidence>
<dbReference type="GeneID" id="64628865"/>
<dbReference type="InterPro" id="IPR045134">
    <property type="entry name" value="UHRF1/2-like"/>
</dbReference>
<keyword evidence="6" id="KW-1185">Reference proteome</keyword>
<dbReference type="Gene3D" id="2.30.280.10">
    <property type="entry name" value="SRA-YDG"/>
    <property type="match status" value="1"/>
</dbReference>
<dbReference type="InterPro" id="IPR003105">
    <property type="entry name" value="SRA_YDG"/>
</dbReference>
<comment type="caution">
    <text evidence="5">The sequence shown here is derived from an EMBL/GenBank/DDBJ whole genome shotgun (WGS) entry which is preliminary data.</text>
</comment>
<evidence type="ECO:0000256" key="1">
    <source>
        <dbReference type="ARBA" id="ARBA00023242"/>
    </source>
</evidence>
<dbReference type="PROSITE" id="PS51015">
    <property type="entry name" value="YDG"/>
    <property type="match status" value="1"/>
</dbReference>
<feature type="region of interest" description="Disordered" evidence="3">
    <location>
        <begin position="1"/>
        <end position="59"/>
    </location>
</feature>
<sequence length="324" mass="36208">MDYVSAVERPAVEDLYSSPGEEIEASQDEITSRVEMEMEEDQDEIANKEDKEMEENPEIIASVRDEEIEEEPKKIARKVSKEVRVSHARMLRRFGEIPGVPIGTTWMTRKNCYAAGVHRQMQAGIQGSKISGACSIVVSGQYDDDKDLGDTIFYVGVGGGPSDTEGWPKRPGPQVSDQEWTGWGNEALLISYGTGKPVRVVRSSKFVSNFAPFNGYRYDGLYTVTHACRKKDGAGRFYICRYKLERIPGQPPLPRRSQVGYDIEPSQSSPASVATSDTVVLPSGTSTSRKRNALFEDDPSIHTSARYMRRKLLHQLARDSDDEE</sequence>
<dbReference type="EMBL" id="JABBWG010000006">
    <property type="protein sequence ID" value="KAG1821796.1"/>
    <property type="molecule type" value="Genomic_DNA"/>
</dbReference>
<evidence type="ECO:0000256" key="3">
    <source>
        <dbReference type="SAM" id="MobiDB-lite"/>
    </source>
</evidence>
<dbReference type="InterPro" id="IPR015947">
    <property type="entry name" value="PUA-like_sf"/>
</dbReference>
<dbReference type="GO" id="GO:0044027">
    <property type="term" value="P:negative regulation of gene expression via chromosomal CpG island methylation"/>
    <property type="evidence" value="ECO:0007669"/>
    <property type="project" value="TreeGrafter"/>
</dbReference>
<dbReference type="AlphaFoldDB" id="A0A9P7JGH6"/>
<dbReference type="RefSeq" id="XP_041196536.1">
    <property type="nucleotide sequence ID" value="XM_041334848.1"/>
</dbReference>
<gene>
    <name evidence="5" type="ORF">BJ212DRAFT_1333681</name>
</gene>
<dbReference type="Proteomes" id="UP000807769">
    <property type="component" value="Unassembled WGS sequence"/>
</dbReference>
<dbReference type="PANTHER" id="PTHR14140">
    <property type="entry name" value="E3 UBIQUITIN-PROTEIN LIGASE UHRF-RELATED"/>
    <property type="match status" value="1"/>
</dbReference>
<dbReference type="PANTHER" id="PTHR14140:SF27">
    <property type="entry name" value="OS04G0289800 PROTEIN"/>
    <property type="match status" value="1"/>
</dbReference>
<name>A0A9P7JGH6_9AGAM</name>
<organism evidence="5 6">
    <name type="scientific">Suillus subaureus</name>
    <dbReference type="NCBI Taxonomy" id="48587"/>
    <lineage>
        <taxon>Eukaryota</taxon>
        <taxon>Fungi</taxon>
        <taxon>Dikarya</taxon>
        <taxon>Basidiomycota</taxon>
        <taxon>Agaricomycotina</taxon>
        <taxon>Agaricomycetes</taxon>
        <taxon>Agaricomycetidae</taxon>
        <taxon>Boletales</taxon>
        <taxon>Suillineae</taxon>
        <taxon>Suillaceae</taxon>
        <taxon>Suillus</taxon>
    </lineage>
</organism>
<proteinExistence type="predicted"/>
<dbReference type="Pfam" id="PF02182">
    <property type="entry name" value="SAD_SRA"/>
    <property type="match status" value="1"/>
</dbReference>
<keyword evidence="1 2" id="KW-0539">Nucleus</keyword>